<name>A0ACC1K6T4_9FUNG</name>
<evidence type="ECO:0000313" key="1">
    <source>
        <dbReference type="EMBL" id="KAJ2774540.1"/>
    </source>
</evidence>
<keyword evidence="2" id="KW-1185">Reference proteome</keyword>
<organism evidence="1 2">
    <name type="scientific">Coemansia nantahalensis</name>
    <dbReference type="NCBI Taxonomy" id="2789366"/>
    <lineage>
        <taxon>Eukaryota</taxon>
        <taxon>Fungi</taxon>
        <taxon>Fungi incertae sedis</taxon>
        <taxon>Zoopagomycota</taxon>
        <taxon>Kickxellomycotina</taxon>
        <taxon>Kickxellomycetes</taxon>
        <taxon>Kickxellales</taxon>
        <taxon>Kickxellaceae</taxon>
        <taxon>Coemansia</taxon>
    </lineage>
</organism>
<comment type="caution">
    <text evidence="1">The sequence shown here is derived from an EMBL/GenBank/DDBJ whole genome shotgun (WGS) entry which is preliminary data.</text>
</comment>
<accession>A0ACC1K6T4</accession>
<gene>
    <name evidence="1" type="ORF">IWQ57_000772</name>
</gene>
<evidence type="ECO:0000313" key="2">
    <source>
        <dbReference type="Proteomes" id="UP001140234"/>
    </source>
</evidence>
<protein>
    <submittedName>
        <fullName evidence="1">Uncharacterized protein</fullName>
    </submittedName>
</protein>
<proteinExistence type="predicted"/>
<dbReference type="Proteomes" id="UP001140234">
    <property type="component" value="Unassembled WGS sequence"/>
</dbReference>
<sequence length="118" mass="13788">MHREEDKWDKDSRESLATMLARMPRLGKVRLFESAKWFIDDATKSNREDLKHLACNVRIEYYEVDHNDYDYDDYDDYDDESRDDSGDEDSSEDDNDDGDDVGSDDESSDDSDDDSSAY</sequence>
<reference evidence="1" key="1">
    <citation type="submission" date="2022-07" db="EMBL/GenBank/DDBJ databases">
        <title>Phylogenomic reconstructions and comparative analyses of Kickxellomycotina fungi.</title>
        <authorList>
            <person name="Reynolds N.K."/>
            <person name="Stajich J.E."/>
            <person name="Barry K."/>
            <person name="Grigoriev I.V."/>
            <person name="Crous P."/>
            <person name="Smith M.E."/>
        </authorList>
    </citation>
    <scope>NUCLEOTIDE SEQUENCE</scope>
    <source>
        <strain evidence="1">CBS 109366</strain>
    </source>
</reference>
<dbReference type="EMBL" id="JANBUJ010000090">
    <property type="protein sequence ID" value="KAJ2774540.1"/>
    <property type="molecule type" value="Genomic_DNA"/>
</dbReference>